<protein>
    <submittedName>
        <fullName evidence="1">Uncharacterized protein</fullName>
    </submittedName>
</protein>
<gene>
    <name evidence="1" type="ORF">K402DRAFT_377483</name>
</gene>
<dbReference type="AlphaFoldDB" id="A0A6G1GZV4"/>
<organism evidence="1 2">
    <name type="scientific">Aulographum hederae CBS 113979</name>
    <dbReference type="NCBI Taxonomy" id="1176131"/>
    <lineage>
        <taxon>Eukaryota</taxon>
        <taxon>Fungi</taxon>
        <taxon>Dikarya</taxon>
        <taxon>Ascomycota</taxon>
        <taxon>Pezizomycotina</taxon>
        <taxon>Dothideomycetes</taxon>
        <taxon>Pleosporomycetidae</taxon>
        <taxon>Aulographales</taxon>
        <taxon>Aulographaceae</taxon>
    </lineage>
</organism>
<keyword evidence="2" id="KW-1185">Reference proteome</keyword>
<evidence type="ECO:0000313" key="1">
    <source>
        <dbReference type="EMBL" id="KAF1986344.1"/>
    </source>
</evidence>
<sequence>MSRALKQAIRDLFKDIKANSGLRKRILNRTPEGAGTRVYPPQQAKKDEKCGVRIDKGETVDGKTRLYVRISTNAERKSLRDLVRKNGSHMAYATTDIDPSQEATVENVNKVEEEFLDGVDQAMHSHDLRKGFVATLPGKAIYPGDIRE</sequence>
<name>A0A6G1GZV4_9PEZI</name>
<dbReference type="Proteomes" id="UP000800041">
    <property type="component" value="Unassembled WGS sequence"/>
</dbReference>
<evidence type="ECO:0000313" key="2">
    <source>
        <dbReference type="Proteomes" id="UP000800041"/>
    </source>
</evidence>
<proteinExistence type="predicted"/>
<dbReference type="EMBL" id="ML977157">
    <property type="protein sequence ID" value="KAF1986344.1"/>
    <property type="molecule type" value="Genomic_DNA"/>
</dbReference>
<accession>A0A6G1GZV4</accession>
<dbReference type="OrthoDB" id="2933464at2759"/>
<reference evidence="1" key="1">
    <citation type="journal article" date="2020" name="Stud. Mycol.">
        <title>101 Dothideomycetes genomes: a test case for predicting lifestyles and emergence of pathogens.</title>
        <authorList>
            <person name="Haridas S."/>
            <person name="Albert R."/>
            <person name="Binder M."/>
            <person name="Bloem J."/>
            <person name="Labutti K."/>
            <person name="Salamov A."/>
            <person name="Andreopoulos B."/>
            <person name="Baker S."/>
            <person name="Barry K."/>
            <person name="Bills G."/>
            <person name="Bluhm B."/>
            <person name="Cannon C."/>
            <person name="Castanera R."/>
            <person name="Culley D."/>
            <person name="Daum C."/>
            <person name="Ezra D."/>
            <person name="Gonzalez J."/>
            <person name="Henrissat B."/>
            <person name="Kuo A."/>
            <person name="Liang C."/>
            <person name="Lipzen A."/>
            <person name="Lutzoni F."/>
            <person name="Magnuson J."/>
            <person name="Mondo S."/>
            <person name="Nolan M."/>
            <person name="Ohm R."/>
            <person name="Pangilinan J."/>
            <person name="Park H.-J."/>
            <person name="Ramirez L."/>
            <person name="Alfaro M."/>
            <person name="Sun H."/>
            <person name="Tritt A."/>
            <person name="Yoshinaga Y."/>
            <person name="Zwiers L.-H."/>
            <person name="Turgeon B."/>
            <person name="Goodwin S."/>
            <person name="Spatafora J."/>
            <person name="Crous P."/>
            <person name="Grigoriev I."/>
        </authorList>
    </citation>
    <scope>NUCLEOTIDE SEQUENCE</scope>
    <source>
        <strain evidence="1">CBS 113979</strain>
    </source>
</reference>